<protein>
    <submittedName>
        <fullName evidence="2">Uncharacterized protein</fullName>
    </submittedName>
</protein>
<dbReference type="Proteomes" id="UP000001631">
    <property type="component" value="Unassembled WGS sequence"/>
</dbReference>
<dbReference type="HOGENOM" id="CLU_2145121_0_0_1"/>
<feature type="region of interest" description="Disordered" evidence="1">
    <location>
        <begin position="1"/>
        <end position="30"/>
    </location>
</feature>
<gene>
    <name evidence="2" type="ORF">HCBG_00730</name>
</gene>
<sequence length="112" mass="11941">MSFFQKVTTGTGRTVIPPAGPSPATGVLQDKAPESGGLAVCLAATWGYQRQVMAYFAYHEKEPGTYQPDETIDGSTPQHGVRDKGKGKVGGVKGLINALRKPLLQEHSEESL</sequence>
<dbReference type="AlphaFoldDB" id="C0NC84"/>
<evidence type="ECO:0000313" key="2">
    <source>
        <dbReference type="EMBL" id="EEH11275.1"/>
    </source>
</evidence>
<feature type="compositionally biased region" description="Polar residues" evidence="1">
    <location>
        <begin position="1"/>
        <end position="12"/>
    </location>
</feature>
<evidence type="ECO:0000256" key="1">
    <source>
        <dbReference type="SAM" id="MobiDB-lite"/>
    </source>
</evidence>
<feature type="region of interest" description="Disordered" evidence="1">
    <location>
        <begin position="64"/>
        <end position="87"/>
    </location>
</feature>
<dbReference type="GeneID" id="69033747"/>
<evidence type="ECO:0000313" key="3">
    <source>
        <dbReference type="Proteomes" id="UP000001631"/>
    </source>
</evidence>
<dbReference type="InParanoid" id="C0NC84"/>
<dbReference type="RefSeq" id="XP_045291755.1">
    <property type="nucleotide sequence ID" value="XM_045427780.1"/>
</dbReference>
<keyword evidence="3" id="KW-1185">Reference proteome</keyword>
<dbReference type="EMBL" id="GG663363">
    <property type="protein sequence ID" value="EEH11275.1"/>
    <property type="molecule type" value="Genomic_DNA"/>
</dbReference>
<name>C0NC84_AJECG</name>
<proteinExistence type="predicted"/>
<reference evidence="2" key="1">
    <citation type="submission" date="2009-02" db="EMBL/GenBank/DDBJ databases">
        <title>The Genome Sequence of Ajellomyces capsulatus strain G186AR.</title>
        <authorList>
            <consortium name="The Broad Institute Genome Sequencing Platform"/>
            <person name="Champion M."/>
            <person name="Cuomo C."/>
            <person name="Ma L.-J."/>
            <person name="Henn M.R."/>
            <person name="Sil A."/>
            <person name="Goldman B."/>
            <person name="Young S.K."/>
            <person name="Kodira C.D."/>
            <person name="Zeng Q."/>
            <person name="Koehrsen M."/>
            <person name="Alvarado L."/>
            <person name="Berlin A."/>
            <person name="Borenstein D."/>
            <person name="Chen Z."/>
            <person name="Engels R."/>
            <person name="Freedman E."/>
            <person name="Gellesch M."/>
            <person name="Goldberg J."/>
            <person name="Griggs A."/>
            <person name="Gujja S."/>
            <person name="Heiman D."/>
            <person name="Hepburn T."/>
            <person name="Howarth C."/>
            <person name="Jen D."/>
            <person name="Larson L."/>
            <person name="Lewis B."/>
            <person name="Mehta T."/>
            <person name="Park D."/>
            <person name="Pearson M."/>
            <person name="Roberts A."/>
            <person name="Saif S."/>
            <person name="Shea T."/>
            <person name="Shenoy N."/>
            <person name="Sisk P."/>
            <person name="Stolte C."/>
            <person name="Sykes S."/>
            <person name="Walk T."/>
            <person name="White J."/>
            <person name="Yandava C."/>
            <person name="Klein B."/>
            <person name="McEwen J.G."/>
            <person name="Puccia R."/>
            <person name="Goldman G.H."/>
            <person name="Felipe M.S."/>
            <person name="Nino-Vega G."/>
            <person name="San-Blas G."/>
            <person name="Taylor J."/>
            <person name="Mendoza L."/>
            <person name="Galagan J."/>
            <person name="Nusbaum C."/>
            <person name="Birren B."/>
        </authorList>
    </citation>
    <scope>NUCLEOTIDE SEQUENCE</scope>
    <source>
        <strain evidence="2">G186AR</strain>
    </source>
</reference>
<accession>C0NC84</accession>
<organism evidence="2 3">
    <name type="scientific">Ajellomyces capsulatus (strain G186AR / H82 / ATCC MYA-2454 / RMSCC 2432)</name>
    <name type="common">Darling's disease fungus</name>
    <name type="synonym">Histoplasma capsulatum</name>
    <dbReference type="NCBI Taxonomy" id="447093"/>
    <lineage>
        <taxon>Eukaryota</taxon>
        <taxon>Fungi</taxon>
        <taxon>Dikarya</taxon>
        <taxon>Ascomycota</taxon>
        <taxon>Pezizomycotina</taxon>
        <taxon>Eurotiomycetes</taxon>
        <taxon>Eurotiomycetidae</taxon>
        <taxon>Onygenales</taxon>
        <taxon>Ajellomycetaceae</taxon>
        <taxon>Histoplasma</taxon>
    </lineage>
</organism>